<proteinExistence type="inferred from homology"/>
<dbReference type="PROSITE" id="PS50164">
    <property type="entry name" value="GIY_YIG"/>
    <property type="match status" value="1"/>
</dbReference>
<dbReference type="PANTHER" id="PTHR34477">
    <property type="entry name" value="UPF0213 PROTEIN YHBQ"/>
    <property type="match status" value="1"/>
</dbReference>
<feature type="domain" description="GIY-YIG" evidence="2">
    <location>
        <begin position="1"/>
        <end position="79"/>
    </location>
</feature>
<organism evidence="3 4">
    <name type="scientific">Candidatus Zambryskibacteria bacterium RIFCSPLOWO2_01_FULL_45_21</name>
    <dbReference type="NCBI Taxonomy" id="1802761"/>
    <lineage>
        <taxon>Bacteria</taxon>
        <taxon>Candidatus Zambryskiibacteriota</taxon>
    </lineage>
</organism>
<dbReference type="SUPFAM" id="SSF82771">
    <property type="entry name" value="GIY-YIG endonuclease"/>
    <property type="match status" value="1"/>
</dbReference>
<accession>A0A1G2U177</accession>
<dbReference type="SMART" id="SM00465">
    <property type="entry name" value="GIYc"/>
    <property type="match status" value="1"/>
</dbReference>
<comment type="similarity">
    <text evidence="1">Belongs to the UPF0213 family.</text>
</comment>
<dbReference type="Pfam" id="PF01541">
    <property type="entry name" value="GIY-YIG"/>
    <property type="match status" value="1"/>
</dbReference>
<dbReference type="Proteomes" id="UP000176800">
    <property type="component" value="Unassembled WGS sequence"/>
</dbReference>
<dbReference type="AlphaFoldDB" id="A0A1G2U177"/>
<dbReference type="PANTHER" id="PTHR34477:SF1">
    <property type="entry name" value="UPF0213 PROTEIN YHBQ"/>
    <property type="match status" value="1"/>
</dbReference>
<evidence type="ECO:0000259" key="2">
    <source>
        <dbReference type="PROSITE" id="PS50164"/>
    </source>
</evidence>
<name>A0A1G2U177_9BACT</name>
<sequence length="92" mass="10804">MSYYVYIVECSDSSFYTGYTKNIRKRLDRHNGISWGGARYTKTRRPVFLAFLEKYNSKKEATQREYQIKQLDHGGKKELINKASKEDILASI</sequence>
<evidence type="ECO:0000313" key="3">
    <source>
        <dbReference type="EMBL" id="OHB03268.1"/>
    </source>
</evidence>
<dbReference type="CDD" id="cd10456">
    <property type="entry name" value="GIY-YIG_UPF0213"/>
    <property type="match status" value="1"/>
</dbReference>
<dbReference type="EMBL" id="MHWE01000021">
    <property type="protein sequence ID" value="OHB03268.1"/>
    <property type="molecule type" value="Genomic_DNA"/>
</dbReference>
<reference evidence="3 4" key="1">
    <citation type="journal article" date="2016" name="Nat. Commun.">
        <title>Thousands of microbial genomes shed light on interconnected biogeochemical processes in an aquifer system.</title>
        <authorList>
            <person name="Anantharaman K."/>
            <person name="Brown C.T."/>
            <person name="Hug L.A."/>
            <person name="Sharon I."/>
            <person name="Castelle C.J."/>
            <person name="Probst A.J."/>
            <person name="Thomas B.C."/>
            <person name="Singh A."/>
            <person name="Wilkins M.J."/>
            <person name="Karaoz U."/>
            <person name="Brodie E.L."/>
            <person name="Williams K.H."/>
            <person name="Hubbard S.S."/>
            <person name="Banfield J.F."/>
        </authorList>
    </citation>
    <scope>NUCLEOTIDE SEQUENCE [LARGE SCALE GENOMIC DNA]</scope>
</reference>
<evidence type="ECO:0000313" key="4">
    <source>
        <dbReference type="Proteomes" id="UP000176800"/>
    </source>
</evidence>
<dbReference type="InterPro" id="IPR000305">
    <property type="entry name" value="GIY-YIG_endonuc"/>
</dbReference>
<dbReference type="Gene3D" id="3.40.1440.10">
    <property type="entry name" value="GIY-YIG endonuclease"/>
    <property type="match status" value="1"/>
</dbReference>
<comment type="caution">
    <text evidence="3">The sequence shown here is derived from an EMBL/GenBank/DDBJ whole genome shotgun (WGS) entry which is preliminary data.</text>
</comment>
<dbReference type="InterPro" id="IPR050190">
    <property type="entry name" value="UPF0213_domain"/>
</dbReference>
<dbReference type="InterPro" id="IPR035901">
    <property type="entry name" value="GIY-YIG_endonuc_sf"/>
</dbReference>
<protein>
    <recommendedName>
        <fullName evidence="2">GIY-YIG domain-containing protein</fullName>
    </recommendedName>
</protein>
<evidence type="ECO:0000256" key="1">
    <source>
        <dbReference type="ARBA" id="ARBA00007435"/>
    </source>
</evidence>
<gene>
    <name evidence="3" type="ORF">A3B14_00540</name>
</gene>